<feature type="compositionally biased region" description="Basic residues" evidence="1">
    <location>
        <begin position="107"/>
        <end position="121"/>
    </location>
</feature>
<proteinExistence type="predicted"/>
<feature type="non-terminal residue" evidence="2">
    <location>
        <position position="164"/>
    </location>
</feature>
<dbReference type="AlphaFoldDB" id="K0TKP4"/>
<gene>
    <name evidence="2" type="ORF">THAOC_07319</name>
</gene>
<reference evidence="2 3" key="1">
    <citation type="journal article" date="2012" name="Genome Biol.">
        <title>Genome and low-iron response of an oceanic diatom adapted to chronic iron limitation.</title>
        <authorList>
            <person name="Lommer M."/>
            <person name="Specht M."/>
            <person name="Roy A.S."/>
            <person name="Kraemer L."/>
            <person name="Andreson R."/>
            <person name="Gutowska M.A."/>
            <person name="Wolf J."/>
            <person name="Bergner S.V."/>
            <person name="Schilhabel M.B."/>
            <person name="Klostermeier U.C."/>
            <person name="Beiko R.G."/>
            <person name="Rosenstiel P."/>
            <person name="Hippler M."/>
            <person name="Laroche J."/>
        </authorList>
    </citation>
    <scope>NUCLEOTIDE SEQUENCE [LARGE SCALE GENOMIC DNA]</scope>
    <source>
        <strain evidence="2 3">CCMP1005</strain>
    </source>
</reference>
<evidence type="ECO:0000313" key="3">
    <source>
        <dbReference type="Proteomes" id="UP000266841"/>
    </source>
</evidence>
<feature type="compositionally biased region" description="Low complexity" evidence="1">
    <location>
        <begin position="11"/>
        <end position="23"/>
    </location>
</feature>
<comment type="caution">
    <text evidence="2">The sequence shown here is derived from an EMBL/GenBank/DDBJ whole genome shotgun (WGS) entry which is preliminary data.</text>
</comment>
<evidence type="ECO:0000256" key="1">
    <source>
        <dbReference type="SAM" id="MobiDB-lite"/>
    </source>
</evidence>
<protein>
    <submittedName>
        <fullName evidence="2">Uncharacterized protein</fullName>
    </submittedName>
</protein>
<keyword evidence="3" id="KW-1185">Reference proteome</keyword>
<name>K0TKP4_THAOC</name>
<dbReference type="EMBL" id="AGNL01007452">
    <property type="protein sequence ID" value="EJK71262.1"/>
    <property type="molecule type" value="Genomic_DNA"/>
</dbReference>
<dbReference type="Proteomes" id="UP000266841">
    <property type="component" value="Unassembled WGS sequence"/>
</dbReference>
<dbReference type="OrthoDB" id="6500128at2759"/>
<organism evidence="2 3">
    <name type="scientific">Thalassiosira oceanica</name>
    <name type="common">Marine diatom</name>
    <dbReference type="NCBI Taxonomy" id="159749"/>
    <lineage>
        <taxon>Eukaryota</taxon>
        <taxon>Sar</taxon>
        <taxon>Stramenopiles</taxon>
        <taxon>Ochrophyta</taxon>
        <taxon>Bacillariophyta</taxon>
        <taxon>Coscinodiscophyceae</taxon>
        <taxon>Thalassiosirophycidae</taxon>
        <taxon>Thalassiosirales</taxon>
        <taxon>Thalassiosiraceae</taxon>
        <taxon>Thalassiosira</taxon>
    </lineage>
</organism>
<sequence>MTLAADEEAQSPSVPSTSPAPAAAEEDDGFAQFMAFLQSPSGTAGGSAEPHKGVVEGASKLVTMMVPPADEEDENGGTKKQPPASPAKEQARTGSPKAANYNDLIKKNSKKNGGKKGKKKKNTDIPPASIKQVLSFLPGTADRALLAAGVVAAVGNGLVYPALA</sequence>
<accession>K0TKP4</accession>
<feature type="region of interest" description="Disordered" evidence="1">
    <location>
        <begin position="1"/>
        <end position="129"/>
    </location>
</feature>
<evidence type="ECO:0000313" key="2">
    <source>
        <dbReference type="EMBL" id="EJK71262.1"/>
    </source>
</evidence>